<keyword evidence="11" id="KW-1185">Reference proteome</keyword>
<keyword evidence="5 6" id="KW-0472">Membrane</keyword>
<organism evidence="10 11">
    <name type="scientific">Microctonus aethiopoides</name>
    <dbReference type="NCBI Taxonomy" id="144406"/>
    <lineage>
        <taxon>Eukaryota</taxon>
        <taxon>Metazoa</taxon>
        <taxon>Ecdysozoa</taxon>
        <taxon>Arthropoda</taxon>
        <taxon>Hexapoda</taxon>
        <taxon>Insecta</taxon>
        <taxon>Pterygota</taxon>
        <taxon>Neoptera</taxon>
        <taxon>Endopterygota</taxon>
        <taxon>Hymenoptera</taxon>
        <taxon>Apocrita</taxon>
        <taxon>Ichneumonoidea</taxon>
        <taxon>Braconidae</taxon>
        <taxon>Euphorinae</taxon>
        <taxon>Microctonus</taxon>
    </lineage>
</organism>
<dbReference type="InterPro" id="IPR046755">
    <property type="entry name" value="VAS1_LD"/>
</dbReference>
<feature type="chain" id="PRO_5041390281" description="Vacuolar ATP synthase subunit S1" evidence="7">
    <location>
        <begin position="27"/>
        <end position="388"/>
    </location>
</feature>
<dbReference type="PANTHER" id="PTHR12471">
    <property type="entry name" value="VACUOLAR ATP SYNTHASE SUBUNIT S1"/>
    <property type="match status" value="1"/>
</dbReference>
<keyword evidence="4 6" id="KW-1133">Transmembrane helix</keyword>
<dbReference type="Pfam" id="PF05827">
    <property type="entry name" value="VAS1_LD"/>
    <property type="match status" value="1"/>
</dbReference>
<evidence type="ECO:0000256" key="5">
    <source>
        <dbReference type="ARBA" id="ARBA00023136"/>
    </source>
</evidence>
<evidence type="ECO:0000259" key="8">
    <source>
        <dbReference type="Pfam" id="PF05827"/>
    </source>
</evidence>
<feature type="signal peptide" evidence="7">
    <location>
        <begin position="1"/>
        <end position="26"/>
    </location>
</feature>
<keyword evidence="3 6" id="KW-0812">Transmembrane</keyword>
<dbReference type="AlphaFoldDB" id="A0AA39KKP7"/>
<evidence type="ECO:0000313" key="10">
    <source>
        <dbReference type="EMBL" id="KAK0165009.1"/>
    </source>
</evidence>
<dbReference type="GO" id="GO:0001671">
    <property type="term" value="F:ATPase activator activity"/>
    <property type="evidence" value="ECO:0007669"/>
    <property type="project" value="TreeGrafter"/>
</dbReference>
<evidence type="ECO:0000256" key="7">
    <source>
        <dbReference type="SAM" id="SignalP"/>
    </source>
</evidence>
<dbReference type="GO" id="GO:0033176">
    <property type="term" value="C:proton-transporting V-type ATPase complex"/>
    <property type="evidence" value="ECO:0007669"/>
    <property type="project" value="TreeGrafter"/>
</dbReference>
<comment type="caution">
    <text evidence="10">The sequence shown here is derived from an EMBL/GenBank/DDBJ whole genome shotgun (WGS) entry which is preliminary data.</text>
</comment>
<feature type="domain" description="V-type proton ATPase subunit S1/VOA1 transmembrane" evidence="9">
    <location>
        <begin position="338"/>
        <end position="376"/>
    </location>
</feature>
<reference evidence="10" key="1">
    <citation type="journal article" date="2023" name="bioRxiv">
        <title>Scaffold-level genome assemblies of two parasitoid biocontrol wasps reveal the parthenogenesis mechanism and an associated novel virus.</title>
        <authorList>
            <person name="Inwood S."/>
            <person name="Skelly J."/>
            <person name="Guhlin J."/>
            <person name="Harrop T."/>
            <person name="Goldson S."/>
            <person name="Dearden P."/>
        </authorList>
    </citation>
    <scope>NUCLEOTIDE SEQUENCE</scope>
    <source>
        <strain evidence="10">Irish</strain>
        <tissue evidence="10">Whole body</tissue>
    </source>
</reference>
<evidence type="ECO:0000256" key="4">
    <source>
        <dbReference type="ARBA" id="ARBA00022989"/>
    </source>
</evidence>
<dbReference type="Pfam" id="PF20520">
    <property type="entry name" value="Ac45-VOA1_TM"/>
    <property type="match status" value="1"/>
</dbReference>
<accession>A0AA39KKP7</accession>
<dbReference type="EMBL" id="JAQQBS010001422">
    <property type="protein sequence ID" value="KAK0165009.1"/>
    <property type="molecule type" value="Genomic_DNA"/>
</dbReference>
<sequence>MMNSQLFLKWIIGFVLVISIVVPNFADDVVPVLIWGGTNSGKLNSNPFEKISQTDLKDVVEKKLGESQPAVLVFVKTNFCTEDLTQHSKSLARLKQYKSFEYIPAVDSPLTIFKTLPYTNQSMEEELESVSEGQLVITEVTDLDSVAKTFDLIKKSTPHLVAALTGNYCSYRSERGKRAAEMVASNNTDVFLIETQRLLFYADHTPTLKINDSDPIDLGNVITNVTETGDATAASPLIVKMEFNAGNESAQYKATFDFEINVETTGYYTLRRVNMSRDDEFVANLEIRPAIYWANNFSYHCAQHTKFVNKTHGITLSFENLQLQMDTKIFGDTYDCVGFTSIPIWSAMFVTAIITIITLWGILMIMDIRTMDRFDDPKGKTITISATD</sequence>
<keyword evidence="7" id="KW-0732">Signal</keyword>
<evidence type="ECO:0000256" key="3">
    <source>
        <dbReference type="ARBA" id="ARBA00022692"/>
    </source>
</evidence>
<comment type="subcellular location">
    <subcellularLocation>
        <location evidence="1">Membrane</location>
        <topology evidence="1">Single-pass membrane protein</topology>
    </subcellularLocation>
</comment>
<dbReference type="InterPro" id="IPR046756">
    <property type="entry name" value="VAS1/VOA1_TM"/>
</dbReference>
<evidence type="ECO:0000313" key="11">
    <source>
        <dbReference type="Proteomes" id="UP001168990"/>
    </source>
</evidence>
<feature type="transmembrane region" description="Helical" evidence="6">
    <location>
        <begin position="344"/>
        <end position="365"/>
    </location>
</feature>
<dbReference type="PANTHER" id="PTHR12471:SF7">
    <property type="entry name" value="V-TYPE PROTON ATPASE SUBUNIT S1"/>
    <property type="match status" value="1"/>
</dbReference>
<protein>
    <recommendedName>
        <fullName evidence="12">Vacuolar ATP synthase subunit S1</fullName>
    </recommendedName>
</protein>
<dbReference type="GO" id="GO:0030641">
    <property type="term" value="P:regulation of cellular pH"/>
    <property type="evidence" value="ECO:0007669"/>
    <property type="project" value="TreeGrafter"/>
</dbReference>
<evidence type="ECO:0000256" key="6">
    <source>
        <dbReference type="SAM" id="Phobius"/>
    </source>
</evidence>
<dbReference type="Proteomes" id="UP001168990">
    <property type="component" value="Unassembled WGS sequence"/>
</dbReference>
<proteinExistence type="inferred from homology"/>
<gene>
    <name evidence="10" type="ORF">PV328_003567</name>
</gene>
<dbReference type="InterPro" id="IPR008388">
    <property type="entry name" value="Ac45_acc_su"/>
</dbReference>
<evidence type="ECO:0000256" key="1">
    <source>
        <dbReference type="ARBA" id="ARBA00004167"/>
    </source>
</evidence>
<evidence type="ECO:0000259" key="9">
    <source>
        <dbReference type="Pfam" id="PF20520"/>
    </source>
</evidence>
<name>A0AA39KKP7_9HYME</name>
<feature type="domain" description="V-type proton ATPase subunit S1 luminal" evidence="8">
    <location>
        <begin position="197"/>
        <end position="325"/>
    </location>
</feature>
<comment type="similarity">
    <text evidence="2">Belongs to the vacuolar ATPase subunit S1 family.</text>
</comment>
<evidence type="ECO:0008006" key="12">
    <source>
        <dbReference type="Google" id="ProtNLM"/>
    </source>
</evidence>
<reference evidence="10" key="2">
    <citation type="submission" date="2023-03" db="EMBL/GenBank/DDBJ databases">
        <authorList>
            <person name="Inwood S.N."/>
            <person name="Skelly J.G."/>
            <person name="Guhlin J."/>
            <person name="Harrop T.W.R."/>
            <person name="Goldson S.G."/>
            <person name="Dearden P.K."/>
        </authorList>
    </citation>
    <scope>NUCLEOTIDE SEQUENCE</scope>
    <source>
        <strain evidence="10">Irish</strain>
        <tissue evidence="10">Whole body</tissue>
    </source>
</reference>
<evidence type="ECO:0000256" key="2">
    <source>
        <dbReference type="ARBA" id="ARBA00009037"/>
    </source>
</evidence>